<evidence type="ECO:0000256" key="1">
    <source>
        <dbReference type="SAM" id="SignalP"/>
    </source>
</evidence>
<feature type="signal peptide" evidence="1">
    <location>
        <begin position="1"/>
        <end position="21"/>
    </location>
</feature>
<keyword evidence="1" id="KW-0732">Signal</keyword>
<protein>
    <recommendedName>
        <fullName evidence="4">Lipoprotein</fullName>
    </recommendedName>
</protein>
<proteinExistence type="predicted"/>
<name>A0AAJ0PFW6_9PSED</name>
<evidence type="ECO:0008006" key="4">
    <source>
        <dbReference type="Google" id="ProtNLM"/>
    </source>
</evidence>
<dbReference type="AlphaFoldDB" id="A0AAJ0PFW6"/>
<sequence length="65" mass="7199">MKNGFLALALFSWLLTGCSHFSNSTYGSTTNKHDIACDDTPPNQPGCYNRQYQEGILNKLLDSLS</sequence>
<organism evidence="2 3">
    <name type="scientific">Pseudomonas parafulva</name>
    <dbReference type="NCBI Taxonomy" id="157782"/>
    <lineage>
        <taxon>Bacteria</taxon>
        <taxon>Pseudomonadati</taxon>
        <taxon>Pseudomonadota</taxon>
        <taxon>Gammaproteobacteria</taxon>
        <taxon>Pseudomonadales</taxon>
        <taxon>Pseudomonadaceae</taxon>
        <taxon>Pseudomonas</taxon>
    </lineage>
</organism>
<dbReference type="PROSITE" id="PS51257">
    <property type="entry name" value="PROKAR_LIPOPROTEIN"/>
    <property type="match status" value="1"/>
</dbReference>
<dbReference type="Proteomes" id="UP000071644">
    <property type="component" value="Unassembled WGS sequence"/>
</dbReference>
<dbReference type="EMBL" id="LDSN01000012">
    <property type="protein sequence ID" value="KTT19059.1"/>
    <property type="molecule type" value="Genomic_DNA"/>
</dbReference>
<evidence type="ECO:0000313" key="2">
    <source>
        <dbReference type="EMBL" id="KTT19059.1"/>
    </source>
</evidence>
<evidence type="ECO:0000313" key="3">
    <source>
        <dbReference type="Proteomes" id="UP000071644"/>
    </source>
</evidence>
<accession>A0AAJ0PFW6</accession>
<reference evidence="2 3" key="1">
    <citation type="journal article" date="2016" name="Front. Microbiol.">
        <title>Genomic Resource of Rice Seed Associated Bacteria.</title>
        <authorList>
            <person name="Midha S."/>
            <person name="Bansal K."/>
            <person name="Sharma S."/>
            <person name="Kumar N."/>
            <person name="Patil P.P."/>
            <person name="Chaudhry V."/>
            <person name="Patil P.B."/>
        </authorList>
    </citation>
    <scope>NUCLEOTIDE SEQUENCE [LARGE SCALE GENOMIC DNA]</scope>
    <source>
        <strain evidence="2 3">NS96</strain>
    </source>
</reference>
<dbReference type="RefSeq" id="WP_058637837.1">
    <property type="nucleotide sequence ID" value="NZ_JADTVZ010000002.1"/>
</dbReference>
<comment type="caution">
    <text evidence="2">The sequence shown here is derived from an EMBL/GenBank/DDBJ whole genome shotgun (WGS) entry which is preliminary data.</text>
</comment>
<gene>
    <name evidence="2" type="ORF">NS96R_05715</name>
</gene>
<feature type="chain" id="PRO_5042506574" description="Lipoprotein" evidence="1">
    <location>
        <begin position="22"/>
        <end position="65"/>
    </location>
</feature>